<comment type="caution">
    <text evidence="1">The sequence shown here is derived from an EMBL/GenBank/DDBJ whole genome shotgun (WGS) entry which is preliminary data.</text>
</comment>
<gene>
    <name evidence="1" type="ORF">D0B03_06240</name>
</gene>
<proteinExistence type="predicted"/>
<accession>A0A5L8ZA72</accession>
<protein>
    <submittedName>
        <fullName evidence="1">Uncharacterized protein</fullName>
    </submittedName>
</protein>
<evidence type="ECO:0000313" key="1">
    <source>
        <dbReference type="EMBL" id="EAL8903903.1"/>
    </source>
</evidence>
<name>A0A5L8ZA72_CAMUP</name>
<dbReference type="EMBL" id="AACSBQ010000024">
    <property type="protein sequence ID" value="EAL8903903.1"/>
    <property type="molecule type" value="Genomic_DNA"/>
</dbReference>
<organism evidence="1">
    <name type="scientific">Campylobacter upsaliensis</name>
    <dbReference type="NCBI Taxonomy" id="28080"/>
    <lineage>
        <taxon>Bacteria</taxon>
        <taxon>Pseudomonadati</taxon>
        <taxon>Campylobacterota</taxon>
        <taxon>Epsilonproteobacteria</taxon>
        <taxon>Campylobacterales</taxon>
        <taxon>Campylobacteraceae</taxon>
        <taxon>Campylobacter</taxon>
    </lineage>
</organism>
<sequence length="82" mass="9625">MHDYFKDKMETWEGKLVRLKRECSTGAYIFKKGTLMRVWSANNVRVILRTLPCEACGVQASATIRGKKIDYKIFFDFVKEKE</sequence>
<dbReference type="AlphaFoldDB" id="A0A5L8ZA72"/>
<reference evidence="1" key="1">
    <citation type="submission" date="2018-08" db="EMBL/GenBank/DDBJ databases">
        <authorList>
            <consortium name="PulseNet: The National Subtyping Network for Foodborne Disease Surveillance"/>
            <person name="Tarr C.L."/>
            <person name="Trees E."/>
            <person name="Katz L.S."/>
            <person name="Carleton-Romer H.A."/>
            <person name="Stroika S."/>
            <person name="Kucerova Z."/>
            <person name="Roache K.F."/>
            <person name="Sabol A.L."/>
            <person name="Besser J."/>
            <person name="Gerner-Smidt P."/>
        </authorList>
    </citation>
    <scope>NUCLEOTIDE SEQUENCE</scope>
    <source>
        <strain evidence="1">PNUSAC005770</strain>
    </source>
</reference>